<feature type="domain" description="Histidine kinase" evidence="8">
    <location>
        <begin position="281"/>
        <end position="500"/>
    </location>
</feature>
<evidence type="ECO:0000256" key="2">
    <source>
        <dbReference type="ARBA" id="ARBA00012438"/>
    </source>
</evidence>
<evidence type="ECO:0000256" key="4">
    <source>
        <dbReference type="ARBA" id="ARBA00023012"/>
    </source>
</evidence>
<dbReference type="InterPro" id="IPR004358">
    <property type="entry name" value="Sig_transdc_His_kin-like_C"/>
</dbReference>
<dbReference type="SUPFAM" id="SSF55874">
    <property type="entry name" value="ATPase domain of HSP90 chaperone/DNA topoisomerase II/histidine kinase"/>
    <property type="match status" value="1"/>
</dbReference>
<dbReference type="InterPro" id="IPR003661">
    <property type="entry name" value="HisK_dim/P_dom"/>
</dbReference>
<dbReference type="SUPFAM" id="SSF52172">
    <property type="entry name" value="CheY-like"/>
    <property type="match status" value="2"/>
</dbReference>
<evidence type="ECO:0000256" key="5">
    <source>
        <dbReference type="PROSITE-ProRule" id="PRU00169"/>
    </source>
</evidence>
<dbReference type="CDD" id="cd00156">
    <property type="entry name" value="REC"/>
    <property type="match status" value="1"/>
</dbReference>
<keyword evidence="7" id="KW-1133">Transmembrane helix</keyword>
<dbReference type="RefSeq" id="WP_208004483.1">
    <property type="nucleotide sequence ID" value="NZ_JAGDFX010000003.1"/>
</dbReference>
<dbReference type="SMART" id="SM00387">
    <property type="entry name" value="HATPase_c"/>
    <property type="match status" value="1"/>
</dbReference>
<keyword evidence="4" id="KW-0902">Two-component regulatory system</keyword>
<proteinExistence type="predicted"/>
<feature type="region of interest" description="Disordered" evidence="6">
    <location>
        <begin position="782"/>
        <end position="806"/>
    </location>
</feature>
<dbReference type="InterPro" id="IPR036890">
    <property type="entry name" value="HATPase_C_sf"/>
</dbReference>
<dbReference type="PRINTS" id="PR00344">
    <property type="entry name" value="BCTRLSENSOR"/>
</dbReference>
<evidence type="ECO:0000256" key="1">
    <source>
        <dbReference type="ARBA" id="ARBA00000085"/>
    </source>
</evidence>
<dbReference type="Gene3D" id="3.30.565.10">
    <property type="entry name" value="Histidine kinase-like ATPase, C-terminal domain"/>
    <property type="match status" value="1"/>
</dbReference>
<gene>
    <name evidence="10" type="ORF">J3U76_03715</name>
</gene>
<feature type="domain" description="Response regulatory" evidence="9">
    <location>
        <begin position="516"/>
        <end position="634"/>
    </location>
</feature>
<evidence type="ECO:0000256" key="6">
    <source>
        <dbReference type="SAM" id="MobiDB-lite"/>
    </source>
</evidence>
<dbReference type="PANTHER" id="PTHR45339">
    <property type="entry name" value="HYBRID SIGNAL TRANSDUCTION HISTIDINE KINASE J"/>
    <property type="match status" value="1"/>
</dbReference>
<dbReference type="InterPro" id="IPR011006">
    <property type="entry name" value="CheY-like_superfamily"/>
</dbReference>
<organism evidence="10 11">
    <name type="scientific">Oceanisphaera pacifica</name>
    <dbReference type="NCBI Taxonomy" id="2818389"/>
    <lineage>
        <taxon>Bacteria</taxon>
        <taxon>Pseudomonadati</taxon>
        <taxon>Pseudomonadota</taxon>
        <taxon>Gammaproteobacteria</taxon>
        <taxon>Aeromonadales</taxon>
        <taxon>Aeromonadaceae</taxon>
        <taxon>Oceanisphaera</taxon>
    </lineage>
</organism>
<accession>A0ABS3NDT4</accession>
<keyword evidence="3 5" id="KW-0597">Phosphoprotein</keyword>
<feature type="region of interest" description="Disordered" evidence="6">
    <location>
        <begin position="861"/>
        <end position="882"/>
    </location>
</feature>
<dbReference type="InterPro" id="IPR036097">
    <property type="entry name" value="HisK_dim/P_sf"/>
</dbReference>
<dbReference type="Pfam" id="PF02518">
    <property type="entry name" value="HATPase_c"/>
    <property type="match status" value="1"/>
</dbReference>
<evidence type="ECO:0000256" key="3">
    <source>
        <dbReference type="ARBA" id="ARBA00022553"/>
    </source>
</evidence>
<evidence type="ECO:0000259" key="9">
    <source>
        <dbReference type="PROSITE" id="PS50110"/>
    </source>
</evidence>
<feature type="domain" description="Response regulatory" evidence="9">
    <location>
        <begin position="659"/>
        <end position="775"/>
    </location>
</feature>
<dbReference type="Gene3D" id="1.10.287.130">
    <property type="match status" value="1"/>
</dbReference>
<evidence type="ECO:0000259" key="8">
    <source>
        <dbReference type="PROSITE" id="PS50109"/>
    </source>
</evidence>
<sequence length="882" mass="99641">MTAVAKQQNTFTPSWAVWGFACILIVLLAYAGSQYRHYRYYLALEQQITPIVSRLHQLQHKMLVTSENDQVLKKQMVELSLASSHFLHFIHQSPQTKNRLSALSELLEGYQKRLYTLQDAEMRSRYALEAFSNQIKTLEMTQDKAKLYQTLLQLSQVYFKSNNPYFLYILDESAERLLSRLTDEQQGTLYFYRIYRKSLELLVQQRFTLTIDDGSELMSRQEKWRQQSAHSLHHLFFALFLTLMLCFGSALVLLVLRNRKLRKTSQTALTLARTKTDFLANMSHEIRTPMNAIIGFASLMQQTPLTPVQQQHLKKIKLSSDNLLLLINDILDLTKVEAGKLELEDIEFDLNEQLERLSGLFSDMSENKQLEVVMIKDPEVPNSLRGDPLRLGQVLVNLVNNAVKFTERGEVVLKVSICHNPEPQLCFAVSDTGIGIVPEQLDRLFQSFTQVDASTTRKYGGSGLGLSITHHLVQLMQGTIEVTSQPGLGSCFTVSLPLNPGQLTRSPIAVSFKNQAVLLVDDNHLVIEVVSQLLTKLNMTVYSATNLTLAKDILLKRGSAIDIAIIDCRIGPDDGLDLARYLQQESHFRHIKLLITSAFGQDKPAQKMRNLGLTQYLSKPITEHNLRYALQQLLEVASADTDPYLLDVSYYQQRLLGKHVLLAEDNRMNQQLIVEFLKQIKVSVTLADNGRQAVELTSKHSFDAILMDLQMPILDGVEATRQIRKLNVNHQIPIIALTASAMRGDRETSLAAGMNSYVTKPVNRFGLYQALIQELATVEPTDNKQISPAPANTRASSESELTKQHQFAQEHQDDVWLLQAHMAADNWSAAQQLINTLVAEAQACGLFLLAEQAQTLLAPLAQQQRPPDEHTSQLTQSLTQLK</sequence>
<evidence type="ECO:0000313" key="10">
    <source>
        <dbReference type="EMBL" id="MBO1518753.1"/>
    </source>
</evidence>
<dbReference type="CDD" id="cd00082">
    <property type="entry name" value="HisKA"/>
    <property type="match status" value="1"/>
</dbReference>
<dbReference type="Pfam" id="PF00512">
    <property type="entry name" value="HisKA"/>
    <property type="match status" value="1"/>
</dbReference>
<dbReference type="SMART" id="SM00448">
    <property type="entry name" value="REC"/>
    <property type="match status" value="2"/>
</dbReference>
<dbReference type="PANTHER" id="PTHR45339:SF1">
    <property type="entry name" value="HYBRID SIGNAL TRANSDUCTION HISTIDINE KINASE J"/>
    <property type="match status" value="1"/>
</dbReference>
<dbReference type="EMBL" id="JAGDFX010000003">
    <property type="protein sequence ID" value="MBO1518753.1"/>
    <property type="molecule type" value="Genomic_DNA"/>
</dbReference>
<dbReference type="Pfam" id="PF00072">
    <property type="entry name" value="Response_reg"/>
    <property type="match status" value="2"/>
</dbReference>
<dbReference type="Proteomes" id="UP000664882">
    <property type="component" value="Unassembled WGS sequence"/>
</dbReference>
<evidence type="ECO:0000313" key="11">
    <source>
        <dbReference type="Proteomes" id="UP000664882"/>
    </source>
</evidence>
<dbReference type="CDD" id="cd17546">
    <property type="entry name" value="REC_hyHK_CKI1_RcsC-like"/>
    <property type="match status" value="1"/>
</dbReference>
<keyword evidence="7" id="KW-0812">Transmembrane</keyword>
<dbReference type="EC" id="2.7.13.3" evidence="2"/>
<keyword evidence="7" id="KW-0472">Membrane</keyword>
<feature type="transmembrane region" description="Helical" evidence="7">
    <location>
        <begin position="235"/>
        <end position="256"/>
    </location>
</feature>
<dbReference type="InterPro" id="IPR001789">
    <property type="entry name" value="Sig_transdc_resp-reg_receiver"/>
</dbReference>
<feature type="compositionally biased region" description="Polar residues" evidence="6">
    <location>
        <begin position="872"/>
        <end position="882"/>
    </location>
</feature>
<keyword evidence="11" id="KW-1185">Reference proteome</keyword>
<dbReference type="SUPFAM" id="SSF47384">
    <property type="entry name" value="Homodimeric domain of signal transducing histidine kinase"/>
    <property type="match status" value="1"/>
</dbReference>
<dbReference type="PROSITE" id="PS50110">
    <property type="entry name" value="RESPONSE_REGULATORY"/>
    <property type="match status" value="2"/>
</dbReference>
<dbReference type="InterPro" id="IPR003594">
    <property type="entry name" value="HATPase_dom"/>
</dbReference>
<comment type="catalytic activity">
    <reaction evidence="1">
        <text>ATP + protein L-histidine = ADP + protein N-phospho-L-histidine.</text>
        <dbReference type="EC" id="2.7.13.3"/>
    </reaction>
</comment>
<dbReference type="InterPro" id="IPR005467">
    <property type="entry name" value="His_kinase_dom"/>
</dbReference>
<dbReference type="SMART" id="SM00388">
    <property type="entry name" value="HisKA"/>
    <property type="match status" value="1"/>
</dbReference>
<dbReference type="CDD" id="cd16922">
    <property type="entry name" value="HATPase_EvgS-ArcB-TorS-like"/>
    <property type="match status" value="1"/>
</dbReference>
<feature type="modified residue" description="4-aspartylphosphate" evidence="5">
    <location>
        <position position="567"/>
    </location>
</feature>
<feature type="transmembrane region" description="Helical" evidence="7">
    <location>
        <begin position="15"/>
        <end position="32"/>
    </location>
</feature>
<dbReference type="PROSITE" id="PS50109">
    <property type="entry name" value="HIS_KIN"/>
    <property type="match status" value="1"/>
</dbReference>
<comment type="caution">
    <text evidence="10">The sequence shown here is derived from an EMBL/GenBank/DDBJ whole genome shotgun (WGS) entry which is preliminary data.</text>
</comment>
<name>A0ABS3NDT4_9GAMM</name>
<dbReference type="PROSITE" id="PS51257">
    <property type="entry name" value="PROKAR_LIPOPROTEIN"/>
    <property type="match status" value="1"/>
</dbReference>
<reference evidence="10 11" key="1">
    <citation type="submission" date="2021-03" db="EMBL/GenBank/DDBJ databases">
        <title>Oceanisphaera sp. nov., isolated from the intestine.</title>
        <authorList>
            <person name="Zhao L.-H."/>
            <person name="Shi L.-F."/>
        </authorList>
    </citation>
    <scope>NUCLEOTIDE SEQUENCE [LARGE SCALE GENOMIC DNA]</scope>
    <source>
        <strain evidence="10 11">DM8</strain>
    </source>
</reference>
<feature type="modified residue" description="4-aspartylphosphate" evidence="5">
    <location>
        <position position="708"/>
    </location>
</feature>
<protein>
    <recommendedName>
        <fullName evidence="2">histidine kinase</fullName>
        <ecNumber evidence="2">2.7.13.3</ecNumber>
    </recommendedName>
</protein>
<dbReference type="Gene3D" id="3.40.50.2300">
    <property type="match status" value="2"/>
</dbReference>
<evidence type="ECO:0000256" key="7">
    <source>
        <dbReference type="SAM" id="Phobius"/>
    </source>
</evidence>